<sequence>MSHRYNSSAFKPSSDLSILSAWASGLNSIAPTAFIFHVSRCGSTLISQSLCLNNNHIVLPEVPFIDELLRLSKIDDWSLPLNRGELIKAVIKIYGQTAEGAGKHLFIKTDSWHIHFMPLLRKLYPDVPFILLYRKPDEIIRSHQKLRGMQAVPGVIPNELLGIENGKIDHADFDGHTIKVLENYFEAFIRASQQDPLTLLLNYNEGIINMMQRFCNFTGLVLNKADWVQIEARSHFNAKYPNQVFHEEQPDETTPAYQQQAFNYYHELEKLRIAQIATT</sequence>
<accession>A0A1G8DNN1</accession>
<proteinExistence type="predicted"/>
<dbReference type="Gene3D" id="3.40.50.300">
    <property type="entry name" value="P-loop containing nucleotide triphosphate hydrolases"/>
    <property type="match status" value="1"/>
</dbReference>
<gene>
    <name evidence="1" type="ORF">SAMN05421827_13038</name>
</gene>
<dbReference type="InterPro" id="IPR027417">
    <property type="entry name" value="P-loop_NTPase"/>
</dbReference>
<reference evidence="2" key="1">
    <citation type="submission" date="2016-10" db="EMBL/GenBank/DDBJ databases">
        <authorList>
            <person name="Varghese N."/>
            <person name="Submissions S."/>
        </authorList>
    </citation>
    <scope>NUCLEOTIDE SEQUENCE [LARGE SCALE GENOMIC DNA]</scope>
    <source>
        <strain evidence="2">DSM 17933</strain>
    </source>
</reference>
<protein>
    <recommendedName>
        <fullName evidence="3">Sulfotransferase family protein</fullName>
    </recommendedName>
</protein>
<name>A0A1G8DNN1_9SPHI</name>
<dbReference type="STRING" id="405671.SAMN05421827_13038"/>
<dbReference type="EMBL" id="FNCH01000030">
    <property type="protein sequence ID" value="SDH59248.1"/>
    <property type="molecule type" value="Genomic_DNA"/>
</dbReference>
<dbReference type="SUPFAM" id="SSF52540">
    <property type="entry name" value="P-loop containing nucleoside triphosphate hydrolases"/>
    <property type="match status" value="1"/>
</dbReference>
<evidence type="ECO:0000313" key="2">
    <source>
        <dbReference type="Proteomes" id="UP000199643"/>
    </source>
</evidence>
<keyword evidence="2" id="KW-1185">Reference proteome</keyword>
<dbReference type="Proteomes" id="UP000199643">
    <property type="component" value="Unassembled WGS sequence"/>
</dbReference>
<organism evidence="1 2">
    <name type="scientific">Pedobacter terrae</name>
    <dbReference type="NCBI Taxonomy" id="405671"/>
    <lineage>
        <taxon>Bacteria</taxon>
        <taxon>Pseudomonadati</taxon>
        <taxon>Bacteroidota</taxon>
        <taxon>Sphingobacteriia</taxon>
        <taxon>Sphingobacteriales</taxon>
        <taxon>Sphingobacteriaceae</taxon>
        <taxon>Pedobacter</taxon>
    </lineage>
</organism>
<evidence type="ECO:0000313" key="1">
    <source>
        <dbReference type="EMBL" id="SDH59248.1"/>
    </source>
</evidence>
<evidence type="ECO:0008006" key="3">
    <source>
        <dbReference type="Google" id="ProtNLM"/>
    </source>
</evidence>
<dbReference type="AlphaFoldDB" id="A0A1G8DNN1"/>